<gene>
    <name evidence="1" type="ORF">SDC9_176293</name>
</gene>
<sequence>MFNGSKDEKLGKGDNLFGEGAKLASVTVYGPEGTDDIQSYQGFTMSSDPTKFGVVADGTYTVNKLKEGERLGPYGSNLVVENRNARIPEQDNFNPAHPERNPAYLTGVFIHRSNNNGWAGPFYKNGKWHGVSEGCLLVSPTQWSSFTKQLQPINNFLLQLRRK</sequence>
<protein>
    <recommendedName>
        <fullName evidence="2">YkuD domain-containing protein</fullName>
    </recommendedName>
</protein>
<reference evidence="1" key="1">
    <citation type="submission" date="2019-08" db="EMBL/GenBank/DDBJ databases">
        <authorList>
            <person name="Kucharzyk K."/>
            <person name="Murdoch R.W."/>
            <person name="Higgins S."/>
            <person name="Loffler F."/>
        </authorList>
    </citation>
    <scope>NUCLEOTIDE SEQUENCE</scope>
</reference>
<evidence type="ECO:0008006" key="2">
    <source>
        <dbReference type="Google" id="ProtNLM"/>
    </source>
</evidence>
<evidence type="ECO:0000313" key="1">
    <source>
        <dbReference type="EMBL" id="MPN28848.1"/>
    </source>
</evidence>
<name>A0A645GPK4_9ZZZZ</name>
<organism evidence="1">
    <name type="scientific">bioreactor metagenome</name>
    <dbReference type="NCBI Taxonomy" id="1076179"/>
    <lineage>
        <taxon>unclassified sequences</taxon>
        <taxon>metagenomes</taxon>
        <taxon>ecological metagenomes</taxon>
    </lineage>
</organism>
<comment type="caution">
    <text evidence="1">The sequence shown here is derived from an EMBL/GenBank/DDBJ whole genome shotgun (WGS) entry which is preliminary data.</text>
</comment>
<accession>A0A645GPK4</accession>
<proteinExistence type="predicted"/>
<dbReference type="EMBL" id="VSSQ01079282">
    <property type="protein sequence ID" value="MPN28848.1"/>
    <property type="molecule type" value="Genomic_DNA"/>
</dbReference>
<dbReference type="AlphaFoldDB" id="A0A645GPK4"/>